<evidence type="ECO:0000313" key="3">
    <source>
        <dbReference type="EMBL" id="GFC83766.1"/>
    </source>
</evidence>
<dbReference type="EMBL" id="BKCJ011091173">
    <property type="protein sequence ID" value="GFC83766.1"/>
    <property type="molecule type" value="Genomic_DNA"/>
</dbReference>
<evidence type="ECO:0000259" key="2">
    <source>
        <dbReference type="Pfam" id="PF03732"/>
    </source>
</evidence>
<evidence type="ECO:0000256" key="1">
    <source>
        <dbReference type="SAM" id="MobiDB-lite"/>
    </source>
</evidence>
<feature type="region of interest" description="Disordered" evidence="1">
    <location>
        <begin position="117"/>
        <end position="158"/>
    </location>
</feature>
<feature type="compositionally biased region" description="Basic and acidic residues" evidence="1">
    <location>
        <begin position="120"/>
        <end position="158"/>
    </location>
</feature>
<feature type="compositionally biased region" description="Polar residues" evidence="1">
    <location>
        <begin position="241"/>
        <end position="253"/>
    </location>
</feature>
<keyword evidence="3" id="KW-0548">Nucleotidyltransferase</keyword>
<feature type="domain" description="Retrotransposon gag" evidence="2">
    <location>
        <begin position="1"/>
        <end position="84"/>
    </location>
</feature>
<feature type="non-terminal residue" evidence="3">
    <location>
        <position position="271"/>
    </location>
</feature>
<sequence length="271" mass="31574">AAQFWYDNLTPRSTDGFHQLRDRFQANFLQQRRFQKTQVKIIGIRQRPDESLKDYVARFSKDTLHMADRSDVMVLRAFISGIRPGRLFKDLIAKPPKSLEDLFIQTNNFIWAEEANNENSLREPRQETKQHMTYKDLPRRNKDKHVSRSANRHNESHRFSREAFTALVKSPAEILATSEGKSVLRPPSRMFTLASKKDRTKYCEFYEDHGHQTNDCIDLRKEIEACIRKGRMAHLARGAKTHNNSQNTQASGSKDTRNAQIEWGKKENANV</sequence>
<feature type="region of interest" description="Disordered" evidence="1">
    <location>
        <begin position="237"/>
        <end position="271"/>
    </location>
</feature>
<organism evidence="3">
    <name type="scientific">Tanacetum cinerariifolium</name>
    <name type="common">Dalmatian daisy</name>
    <name type="synonym">Chrysanthemum cinerariifolium</name>
    <dbReference type="NCBI Taxonomy" id="118510"/>
    <lineage>
        <taxon>Eukaryota</taxon>
        <taxon>Viridiplantae</taxon>
        <taxon>Streptophyta</taxon>
        <taxon>Embryophyta</taxon>
        <taxon>Tracheophyta</taxon>
        <taxon>Spermatophyta</taxon>
        <taxon>Magnoliopsida</taxon>
        <taxon>eudicotyledons</taxon>
        <taxon>Gunneridae</taxon>
        <taxon>Pentapetalae</taxon>
        <taxon>asterids</taxon>
        <taxon>campanulids</taxon>
        <taxon>Asterales</taxon>
        <taxon>Asteraceae</taxon>
        <taxon>Asteroideae</taxon>
        <taxon>Anthemideae</taxon>
        <taxon>Anthemidinae</taxon>
        <taxon>Tanacetum</taxon>
    </lineage>
</organism>
<feature type="non-terminal residue" evidence="3">
    <location>
        <position position="1"/>
    </location>
</feature>
<proteinExistence type="predicted"/>
<keyword evidence="3" id="KW-0695">RNA-directed DNA polymerase</keyword>
<name>A0A699RDJ3_TANCI</name>
<comment type="caution">
    <text evidence="3">The sequence shown here is derived from an EMBL/GenBank/DDBJ whole genome shotgun (WGS) entry which is preliminary data.</text>
</comment>
<dbReference type="PANTHER" id="PTHR33223:SF10">
    <property type="entry name" value="AMINOTRANSFERASE-LIKE PLANT MOBILE DOMAIN-CONTAINING PROTEIN"/>
    <property type="match status" value="1"/>
</dbReference>
<dbReference type="GO" id="GO:0003964">
    <property type="term" value="F:RNA-directed DNA polymerase activity"/>
    <property type="evidence" value="ECO:0007669"/>
    <property type="project" value="UniProtKB-KW"/>
</dbReference>
<dbReference type="PANTHER" id="PTHR33223">
    <property type="entry name" value="CCHC-TYPE DOMAIN-CONTAINING PROTEIN"/>
    <property type="match status" value="1"/>
</dbReference>
<dbReference type="AlphaFoldDB" id="A0A699RDJ3"/>
<dbReference type="InterPro" id="IPR005162">
    <property type="entry name" value="Retrotrans_gag_dom"/>
</dbReference>
<dbReference type="Pfam" id="PF03732">
    <property type="entry name" value="Retrotrans_gag"/>
    <property type="match status" value="1"/>
</dbReference>
<accession>A0A699RDJ3</accession>
<keyword evidence="3" id="KW-0808">Transferase</keyword>
<gene>
    <name evidence="3" type="ORF">Tci_855736</name>
</gene>
<reference evidence="3" key="1">
    <citation type="journal article" date="2019" name="Sci. Rep.">
        <title>Draft genome of Tanacetum cinerariifolium, the natural source of mosquito coil.</title>
        <authorList>
            <person name="Yamashiro T."/>
            <person name="Shiraishi A."/>
            <person name="Satake H."/>
            <person name="Nakayama K."/>
        </authorList>
    </citation>
    <scope>NUCLEOTIDE SEQUENCE</scope>
</reference>
<protein>
    <submittedName>
        <fullName evidence="3">Reverse transcriptase domain-containing protein</fullName>
    </submittedName>
</protein>